<evidence type="ECO:0000313" key="2">
    <source>
        <dbReference type="Proteomes" id="UP000015361"/>
    </source>
</evidence>
<comment type="caution">
    <text evidence="1">The sequence shown here is derived from an EMBL/GenBank/DDBJ whole genome shotgun (WGS) entry which is preliminary data.</text>
</comment>
<name>S6FGG0_LACLL</name>
<dbReference type="EMBL" id="CBLU010000009">
    <property type="protein sequence ID" value="CDG04406.1"/>
    <property type="molecule type" value="Genomic_DNA"/>
</dbReference>
<sequence length="9" mass="1013">MLNQQLPLG</sequence>
<evidence type="ECO:0000313" key="1">
    <source>
        <dbReference type="EMBL" id="CDG04406.1"/>
    </source>
</evidence>
<proteinExistence type="predicted"/>
<organism evidence="1 2">
    <name type="scientific">Lactococcus lactis subsp. lactis A12</name>
    <dbReference type="NCBI Taxonomy" id="1137134"/>
    <lineage>
        <taxon>Bacteria</taxon>
        <taxon>Bacillati</taxon>
        <taxon>Bacillota</taxon>
        <taxon>Bacilli</taxon>
        <taxon>Lactobacillales</taxon>
        <taxon>Streptococcaceae</taxon>
        <taxon>Lactococcus</taxon>
    </lineage>
</organism>
<protein>
    <submittedName>
        <fullName evidence="1">Uncharacterized protein</fullName>
    </submittedName>
</protein>
<dbReference type="Proteomes" id="UP000015361">
    <property type="component" value="Unassembled WGS sequence"/>
</dbReference>
<gene>
    <name evidence="1" type="ORF">O9U_13975</name>
</gene>
<reference evidence="1 2" key="1">
    <citation type="journal article" date="2013" name="Appl. Environ. Microbiol.">
        <title>The Carbohydrate Metabolism Signature of Lactococcus lactis Strain A12 Reveals Its Sourdough Ecosystem Origin.</title>
        <authorList>
            <person name="Passerini D."/>
            <person name="Coddeville M."/>
            <person name="Le Bourgeois P."/>
            <person name="Loubiere P."/>
            <person name="Ritzenthaler P."/>
            <person name="Fontagne-Faucher C."/>
            <person name="Daveran-Mingot M.L."/>
            <person name="Cocaign-Bousquet M."/>
        </authorList>
    </citation>
    <scope>NUCLEOTIDE SEQUENCE [LARGE SCALE GENOMIC DNA]</scope>
    <source>
        <strain evidence="1 2">A12</strain>
    </source>
</reference>
<accession>S6FGG0</accession>